<dbReference type="Proteomes" id="UP000237271">
    <property type="component" value="Unassembled WGS sequence"/>
</dbReference>
<dbReference type="EMBL" id="NCKW01009279">
    <property type="protein sequence ID" value="POM67366.1"/>
    <property type="molecule type" value="Genomic_DNA"/>
</dbReference>
<evidence type="ECO:0000313" key="2">
    <source>
        <dbReference type="EMBL" id="POM67366.1"/>
    </source>
</evidence>
<name>A0A2P4XP84_9STRA</name>
<sequence length="35" mass="3929">MDRSTVKRISSVLVCTSTGKKSKGPERGYNRKTRT</sequence>
<organism evidence="2 3">
    <name type="scientific">Phytophthora palmivora</name>
    <dbReference type="NCBI Taxonomy" id="4796"/>
    <lineage>
        <taxon>Eukaryota</taxon>
        <taxon>Sar</taxon>
        <taxon>Stramenopiles</taxon>
        <taxon>Oomycota</taxon>
        <taxon>Peronosporomycetes</taxon>
        <taxon>Peronosporales</taxon>
        <taxon>Peronosporaceae</taxon>
        <taxon>Phytophthora</taxon>
    </lineage>
</organism>
<protein>
    <submittedName>
        <fullName evidence="2">Uncharacterized protein</fullName>
    </submittedName>
</protein>
<comment type="caution">
    <text evidence="2">The sequence shown here is derived from an EMBL/GenBank/DDBJ whole genome shotgun (WGS) entry which is preliminary data.</text>
</comment>
<proteinExistence type="predicted"/>
<feature type="region of interest" description="Disordered" evidence="1">
    <location>
        <begin position="1"/>
        <end position="35"/>
    </location>
</feature>
<gene>
    <name evidence="2" type="ORF">PHPALM_16657</name>
</gene>
<dbReference type="AlphaFoldDB" id="A0A2P4XP84"/>
<evidence type="ECO:0000256" key="1">
    <source>
        <dbReference type="SAM" id="MobiDB-lite"/>
    </source>
</evidence>
<keyword evidence="3" id="KW-1185">Reference proteome</keyword>
<reference evidence="2 3" key="1">
    <citation type="journal article" date="2017" name="Genome Biol. Evol.">
        <title>Phytophthora megakarya and P. palmivora, closely related causal agents of cacao black pod rot, underwent increases in genome sizes and gene numbers by different mechanisms.</title>
        <authorList>
            <person name="Ali S.S."/>
            <person name="Shao J."/>
            <person name="Lary D.J."/>
            <person name="Kronmiller B."/>
            <person name="Shen D."/>
            <person name="Strem M.D."/>
            <person name="Amoako-Attah I."/>
            <person name="Akrofi A.Y."/>
            <person name="Begoude B.A."/>
            <person name="Ten Hoopen G.M."/>
            <person name="Coulibaly K."/>
            <person name="Kebe B.I."/>
            <person name="Melnick R.L."/>
            <person name="Guiltinan M.J."/>
            <person name="Tyler B.M."/>
            <person name="Meinhardt L.W."/>
            <person name="Bailey B.A."/>
        </authorList>
    </citation>
    <scope>NUCLEOTIDE SEQUENCE [LARGE SCALE GENOMIC DNA]</scope>
    <source>
        <strain evidence="3">sbr112.9</strain>
    </source>
</reference>
<evidence type="ECO:0000313" key="3">
    <source>
        <dbReference type="Proteomes" id="UP000237271"/>
    </source>
</evidence>
<accession>A0A2P4XP84</accession>